<dbReference type="Pfam" id="PF00691">
    <property type="entry name" value="OmpA"/>
    <property type="match status" value="1"/>
</dbReference>
<comment type="caution">
    <text evidence="3">The sequence shown here is derived from an EMBL/GenBank/DDBJ whole genome shotgun (WGS) entry which is preliminary data.</text>
</comment>
<dbReference type="PANTHER" id="PTHR30329">
    <property type="entry name" value="STATOR ELEMENT OF FLAGELLAR MOTOR COMPLEX"/>
    <property type="match status" value="1"/>
</dbReference>
<evidence type="ECO:0000256" key="1">
    <source>
        <dbReference type="PROSITE-ProRule" id="PRU00473"/>
    </source>
</evidence>
<name>A0A7V2AV62_UNCEI</name>
<dbReference type="Gene3D" id="3.30.1330.60">
    <property type="entry name" value="OmpA-like domain"/>
    <property type="match status" value="1"/>
</dbReference>
<dbReference type="EMBL" id="DSEC01000385">
    <property type="protein sequence ID" value="HER43885.1"/>
    <property type="molecule type" value="Genomic_DNA"/>
</dbReference>
<evidence type="ECO:0000313" key="3">
    <source>
        <dbReference type="EMBL" id="HER43885.1"/>
    </source>
</evidence>
<accession>A0A7V2AV62</accession>
<protein>
    <submittedName>
        <fullName evidence="3">OmpA family protein</fullName>
    </submittedName>
</protein>
<feature type="non-terminal residue" evidence="3">
    <location>
        <position position="1077"/>
    </location>
</feature>
<dbReference type="PANTHER" id="PTHR30329:SF20">
    <property type="entry name" value="EXPORTED PROTEIN"/>
    <property type="match status" value="1"/>
</dbReference>
<reference evidence="3" key="1">
    <citation type="journal article" date="2020" name="mSystems">
        <title>Genome- and Community-Level Interaction Insights into Carbon Utilization and Element Cycling Functions of Hydrothermarchaeota in Hydrothermal Sediment.</title>
        <authorList>
            <person name="Zhou Z."/>
            <person name="Liu Y."/>
            <person name="Xu W."/>
            <person name="Pan J."/>
            <person name="Luo Z.H."/>
            <person name="Li M."/>
        </authorList>
    </citation>
    <scope>NUCLEOTIDE SEQUENCE [LARGE SCALE GENOMIC DNA]</scope>
    <source>
        <strain evidence="3">SpSt-1233</strain>
    </source>
</reference>
<keyword evidence="1" id="KW-0472">Membrane</keyword>
<dbReference type="InterPro" id="IPR050330">
    <property type="entry name" value="Bact_OuterMem_StrucFunc"/>
</dbReference>
<organism evidence="3">
    <name type="scientific">Eiseniibacteriota bacterium</name>
    <dbReference type="NCBI Taxonomy" id="2212470"/>
    <lineage>
        <taxon>Bacteria</taxon>
        <taxon>Candidatus Eiseniibacteriota</taxon>
    </lineage>
</organism>
<dbReference type="AlphaFoldDB" id="A0A7V2AV62"/>
<dbReference type="InterPro" id="IPR006665">
    <property type="entry name" value="OmpA-like"/>
</dbReference>
<dbReference type="GO" id="GO:0016020">
    <property type="term" value="C:membrane"/>
    <property type="evidence" value="ECO:0007669"/>
    <property type="project" value="UniProtKB-UniRule"/>
</dbReference>
<dbReference type="Proteomes" id="UP000886069">
    <property type="component" value="Unassembled WGS sequence"/>
</dbReference>
<proteinExistence type="predicted"/>
<evidence type="ECO:0000259" key="2">
    <source>
        <dbReference type="PROSITE" id="PS51123"/>
    </source>
</evidence>
<dbReference type="PROSITE" id="PS51123">
    <property type="entry name" value="OMPA_2"/>
    <property type="match status" value="1"/>
</dbReference>
<dbReference type="InterPro" id="IPR036737">
    <property type="entry name" value="OmpA-like_sf"/>
</dbReference>
<gene>
    <name evidence="3" type="ORF">ENO08_05445</name>
</gene>
<dbReference type="CDD" id="cd07185">
    <property type="entry name" value="OmpA_C-like"/>
    <property type="match status" value="1"/>
</dbReference>
<feature type="domain" description="OmpA-like" evidence="2">
    <location>
        <begin position="22"/>
        <end position="142"/>
    </location>
</feature>
<dbReference type="SUPFAM" id="SSF103088">
    <property type="entry name" value="OmpA-like"/>
    <property type="match status" value="1"/>
</dbReference>
<sequence>MSEDVRPAGGAEMFAHSAGGAEMFDAIVISGEQFREGSAYLEEIPIRKIAALSLWLREHPGWKVFIAGHTDSIPISTAEYPSNLELSLARARSVYQLLRMNGISEDRMDYTGCGARMPLAPNDTEAGRLRNRRVEIQAVPPEDYAEGDPDLAAGLDRPDTAAYSLADDAGVCADIVRPAEGRIFHDRSEIDVEIVSPLGSQIELYVDNVPVGAERIGQKRIDVSKGTLEYIFYGVKIEEGANDILVVCREHGGERNTCVRRVYLAGRTRGIVPEHAEVAVPADGRTAPELVFLVNDANGLPVRDGVFADVTGPEDLIGGIDCNPHQTGVQAATGEGRIVIDLPPSRDARREKIRVAIDGISVSCRVDYTSLMRNWLLFGYGEGTLGHGSITGTGSTQRSQERYRDGIYSEGKIAFYGQGEIAEGHLLTAAVDTRPLRDDMLFRRIEPEKYYPIYGDASELRFNAASRSGTFLRLESRRYSAMLGDFQTDTGDNEFTGYHRAFNGVQGESRIGRGSVKAFITRTDQVTYQEEIPAEGTSGFYFLGNYPLVENSEKIRIEVRNRYHPEQIVRVDYKQTGRDYDINYMDGSILFKEPVASVDGNLNPVTIVVSYECRDSGGKNFIYGLRSVVDVTDSLTVGLTAVLEEEGIENASLVGLDLSGEVARGLAVESEYAHSEKFLLGGGDAFRLGIGGSGKGAVAWKTYYREIDHNFFNPSFSGGKTELGSRKFGGELDWRISRAFSLRSEGYRHNLRERDEEKSFAGVMGRYRTGLLDGTIGLAGAAHEDAREGRHSSVLLLTGVSFDRELVSGGIEWDQKLSGEEVQEYPNRIQANLSRKLNRFVSAALKHEYRSGSRTGTRHMTQLGLESNVNENLHLFSRYRLEGAMSGERGQATIGLQNKFRLSPDLSATLGAEKLATVSGSNADDFLAVTGGALYTPPDKDYRVKADYEIRIENVRRKHLTGLAGLKRMSDQWSALLKGDLWFCDERIERNRIKGSSTVGLSLRPRGPGAVALLSLFKVLYEKNSPAHPDGVDREIAASVEANCPLSAGWELEGKVAARWVENTFKAYTAAASTYLY</sequence>